<keyword evidence="3" id="KW-0862">Zinc</keyword>
<keyword evidence="1" id="KW-0479">Metal-binding</keyword>
<organism evidence="7 8">
    <name type="scientific">Persicirhabdus sediminis</name>
    <dbReference type="NCBI Taxonomy" id="454144"/>
    <lineage>
        <taxon>Bacteria</taxon>
        <taxon>Pseudomonadati</taxon>
        <taxon>Verrucomicrobiota</taxon>
        <taxon>Verrucomicrobiia</taxon>
        <taxon>Verrucomicrobiales</taxon>
        <taxon>Verrucomicrobiaceae</taxon>
        <taxon>Persicirhabdus</taxon>
    </lineage>
</organism>
<dbReference type="SUPFAM" id="SSF57716">
    <property type="entry name" value="Glucocorticoid receptor-like (DNA-binding domain)"/>
    <property type="match status" value="1"/>
</dbReference>
<dbReference type="PANTHER" id="PTHR33823">
    <property type="entry name" value="RNA POLYMERASE-BINDING TRANSCRIPTION FACTOR DKSA-RELATED"/>
    <property type="match status" value="1"/>
</dbReference>
<dbReference type="AlphaFoldDB" id="A0A8J7SIK5"/>
<evidence type="ECO:0000256" key="1">
    <source>
        <dbReference type="ARBA" id="ARBA00022723"/>
    </source>
</evidence>
<feature type="domain" description="Zinc finger DksA/TraR C4-type" evidence="6">
    <location>
        <begin position="112"/>
        <end position="142"/>
    </location>
</feature>
<feature type="region of interest" description="Disordered" evidence="5">
    <location>
        <begin position="145"/>
        <end position="165"/>
    </location>
</feature>
<accession>A0A8J7SIK5</accession>
<feature type="region of interest" description="Disordered" evidence="5">
    <location>
        <begin position="58"/>
        <end position="81"/>
    </location>
</feature>
<gene>
    <name evidence="7" type="ORF">JIN82_00505</name>
</gene>
<protein>
    <submittedName>
        <fullName evidence="7">TraR/DksA C4-type zinc finger protein</fullName>
    </submittedName>
</protein>
<feature type="compositionally biased region" description="Low complexity" evidence="5">
    <location>
        <begin position="13"/>
        <end position="28"/>
    </location>
</feature>
<dbReference type="GO" id="GO:0008270">
    <property type="term" value="F:zinc ion binding"/>
    <property type="evidence" value="ECO:0007669"/>
    <property type="project" value="UniProtKB-KW"/>
</dbReference>
<dbReference type="InterPro" id="IPR000962">
    <property type="entry name" value="Znf_DskA_TraR"/>
</dbReference>
<name>A0A8J7SIK5_9BACT</name>
<sequence length="165" mass="18178">MAAKDDTKKVSSKAKSSPSTTKVTKPVKMTAFVKKQHQRLLDLRDNLLDAMHQVTRDTLKNAPMGSEASGGEHSGDAGSDTYDRDFALQILSKETDALHEVAAAIERVEKGVYGVCEMSGDKIPNERLEALPFARYTVECQSQWEQENGVSRGRASTASYPNFRL</sequence>
<feature type="region of interest" description="Disordered" evidence="5">
    <location>
        <begin position="1"/>
        <end position="29"/>
    </location>
</feature>
<proteinExistence type="predicted"/>
<dbReference type="InterPro" id="IPR020458">
    <property type="entry name" value="Znf_DskA_TraR_CS"/>
</dbReference>
<evidence type="ECO:0000313" key="8">
    <source>
        <dbReference type="Proteomes" id="UP000624703"/>
    </source>
</evidence>
<evidence type="ECO:0000259" key="6">
    <source>
        <dbReference type="Pfam" id="PF01258"/>
    </source>
</evidence>
<evidence type="ECO:0000313" key="7">
    <source>
        <dbReference type="EMBL" id="MBK1789625.1"/>
    </source>
</evidence>
<keyword evidence="8" id="KW-1185">Reference proteome</keyword>
<dbReference type="PANTHER" id="PTHR33823:SF4">
    <property type="entry name" value="GENERAL STRESS PROTEIN 16O"/>
    <property type="match status" value="1"/>
</dbReference>
<evidence type="ECO:0000256" key="3">
    <source>
        <dbReference type="ARBA" id="ARBA00022833"/>
    </source>
</evidence>
<dbReference type="Proteomes" id="UP000624703">
    <property type="component" value="Unassembled WGS sequence"/>
</dbReference>
<dbReference type="PROSITE" id="PS01102">
    <property type="entry name" value="ZF_DKSA_1"/>
    <property type="match status" value="1"/>
</dbReference>
<dbReference type="Pfam" id="PF01258">
    <property type="entry name" value="zf-dskA_traR"/>
    <property type="match status" value="1"/>
</dbReference>
<comment type="caution">
    <text evidence="7">The sequence shown here is derived from an EMBL/GenBank/DDBJ whole genome shotgun (WGS) entry which is preliminary data.</text>
</comment>
<dbReference type="EMBL" id="JAENIM010000008">
    <property type="protein sequence ID" value="MBK1789625.1"/>
    <property type="molecule type" value="Genomic_DNA"/>
</dbReference>
<keyword evidence="2" id="KW-0863">Zinc-finger</keyword>
<dbReference type="PROSITE" id="PS51128">
    <property type="entry name" value="ZF_DKSA_2"/>
    <property type="match status" value="1"/>
</dbReference>
<dbReference type="Gene3D" id="1.20.120.910">
    <property type="entry name" value="DksA, coiled-coil domain"/>
    <property type="match status" value="1"/>
</dbReference>
<evidence type="ECO:0000256" key="4">
    <source>
        <dbReference type="PROSITE-ProRule" id="PRU00510"/>
    </source>
</evidence>
<dbReference type="InterPro" id="IPR037187">
    <property type="entry name" value="DnaK_N"/>
</dbReference>
<reference evidence="7" key="1">
    <citation type="submission" date="2021-01" db="EMBL/GenBank/DDBJ databases">
        <title>Modified the classification status of verrucomicrobia.</title>
        <authorList>
            <person name="Feng X."/>
        </authorList>
    </citation>
    <scope>NUCLEOTIDE SEQUENCE</scope>
    <source>
        <strain evidence="7">_KCTC 22039</strain>
    </source>
</reference>
<evidence type="ECO:0000256" key="5">
    <source>
        <dbReference type="SAM" id="MobiDB-lite"/>
    </source>
</evidence>
<evidence type="ECO:0000256" key="2">
    <source>
        <dbReference type="ARBA" id="ARBA00022771"/>
    </source>
</evidence>
<feature type="zinc finger region" description="dksA C4-type" evidence="4">
    <location>
        <begin position="116"/>
        <end position="140"/>
    </location>
</feature>
<dbReference type="SUPFAM" id="SSF109635">
    <property type="entry name" value="DnaK suppressor protein DksA, alpha-hairpin domain"/>
    <property type="match status" value="1"/>
</dbReference>